<dbReference type="InterPro" id="IPR018220">
    <property type="entry name" value="Adenylosuccin_syn_GTP-bd"/>
</dbReference>
<sequence>MPVIIVVGGQWGDEGKGRVVDLIARKANVVARYSGGNNAGHTVVNEFGESRLHLVPAGIFYRDKVCVIGNGVIIDPKVLLEEMDELRSRGVSVGNLHISSRCHIIMPWHLMIDRLDEELRGKGAIGTTERGVGPCFADKVFRAGIRMADLIEPEAFRERLSFLVPYKNAVLEKLYGAEPLSFEEVFSTYSEYAAKIAPLVTDTAELVQDALDRGETVLLEGAQGGLLDVDAGTY</sequence>
<dbReference type="InterPro" id="IPR042109">
    <property type="entry name" value="Adenylosuccinate_synth_dom1"/>
</dbReference>
<protein>
    <recommendedName>
        <fullName evidence="8">Adenylosuccinate synthetase</fullName>
    </recommendedName>
</protein>
<keyword evidence="1" id="KW-0436">Ligase</keyword>
<keyword evidence="4" id="KW-0658">Purine biosynthesis</keyword>
<dbReference type="GO" id="GO:0005525">
    <property type="term" value="F:GTP binding"/>
    <property type="evidence" value="ECO:0007669"/>
    <property type="project" value="UniProtKB-KW"/>
</dbReference>
<dbReference type="InterPro" id="IPR042110">
    <property type="entry name" value="Adenylosuccinate_synth_dom2"/>
</dbReference>
<evidence type="ECO:0000313" key="7">
    <source>
        <dbReference type="EMBL" id="GAG13142.1"/>
    </source>
</evidence>
<dbReference type="AlphaFoldDB" id="X0VPR4"/>
<keyword evidence="2" id="KW-0479">Metal-binding</keyword>
<dbReference type="Gene3D" id="3.40.440.10">
    <property type="entry name" value="Adenylosuccinate Synthetase, subunit A, domain 1"/>
    <property type="match status" value="1"/>
</dbReference>
<keyword evidence="6" id="KW-0342">GTP-binding</keyword>
<comment type="caution">
    <text evidence="7">The sequence shown here is derived from an EMBL/GenBank/DDBJ whole genome shotgun (WGS) entry which is preliminary data.</text>
</comment>
<keyword evidence="3" id="KW-0547">Nucleotide-binding</keyword>
<evidence type="ECO:0000256" key="3">
    <source>
        <dbReference type="ARBA" id="ARBA00022741"/>
    </source>
</evidence>
<evidence type="ECO:0008006" key="8">
    <source>
        <dbReference type="Google" id="ProtNLM"/>
    </source>
</evidence>
<evidence type="ECO:0000256" key="2">
    <source>
        <dbReference type="ARBA" id="ARBA00022723"/>
    </source>
</evidence>
<dbReference type="GO" id="GO:0004019">
    <property type="term" value="F:adenylosuccinate synthase activity"/>
    <property type="evidence" value="ECO:0007669"/>
    <property type="project" value="InterPro"/>
</dbReference>
<keyword evidence="5" id="KW-0460">Magnesium</keyword>
<evidence type="ECO:0000256" key="4">
    <source>
        <dbReference type="ARBA" id="ARBA00022755"/>
    </source>
</evidence>
<organism evidence="7">
    <name type="scientific">marine sediment metagenome</name>
    <dbReference type="NCBI Taxonomy" id="412755"/>
    <lineage>
        <taxon>unclassified sequences</taxon>
        <taxon>metagenomes</taxon>
        <taxon>ecological metagenomes</taxon>
    </lineage>
</organism>
<dbReference type="PROSITE" id="PS01266">
    <property type="entry name" value="ADENYLOSUCCIN_SYN_1"/>
    <property type="match status" value="1"/>
</dbReference>
<dbReference type="GO" id="GO:0046872">
    <property type="term" value="F:metal ion binding"/>
    <property type="evidence" value="ECO:0007669"/>
    <property type="project" value="UniProtKB-KW"/>
</dbReference>
<dbReference type="PANTHER" id="PTHR11846">
    <property type="entry name" value="ADENYLOSUCCINATE SYNTHETASE"/>
    <property type="match status" value="1"/>
</dbReference>
<dbReference type="GO" id="GO:0046040">
    <property type="term" value="P:IMP metabolic process"/>
    <property type="evidence" value="ECO:0007669"/>
    <property type="project" value="TreeGrafter"/>
</dbReference>
<evidence type="ECO:0000256" key="5">
    <source>
        <dbReference type="ARBA" id="ARBA00022842"/>
    </source>
</evidence>
<evidence type="ECO:0000256" key="1">
    <source>
        <dbReference type="ARBA" id="ARBA00022598"/>
    </source>
</evidence>
<dbReference type="FunFam" id="1.10.300.10:FF:000001">
    <property type="entry name" value="Adenylosuccinate synthetase"/>
    <property type="match status" value="1"/>
</dbReference>
<gene>
    <name evidence="7" type="ORF">S01H1_33788</name>
</gene>
<dbReference type="GO" id="GO:0044208">
    <property type="term" value="P:'de novo' AMP biosynthetic process"/>
    <property type="evidence" value="ECO:0007669"/>
    <property type="project" value="TreeGrafter"/>
</dbReference>
<dbReference type="Gene3D" id="1.10.300.10">
    <property type="entry name" value="Adenylosuccinate Synthetase, subunit A, domain 2"/>
    <property type="match status" value="1"/>
</dbReference>
<dbReference type="EMBL" id="BARS01020995">
    <property type="protein sequence ID" value="GAG13142.1"/>
    <property type="molecule type" value="Genomic_DNA"/>
</dbReference>
<feature type="non-terminal residue" evidence="7">
    <location>
        <position position="234"/>
    </location>
</feature>
<evidence type="ECO:0000256" key="6">
    <source>
        <dbReference type="ARBA" id="ARBA00023134"/>
    </source>
</evidence>
<dbReference type="InterPro" id="IPR027417">
    <property type="entry name" value="P-loop_NTPase"/>
</dbReference>
<dbReference type="SMART" id="SM00788">
    <property type="entry name" value="Adenylsucc_synt"/>
    <property type="match status" value="1"/>
</dbReference>
<accession>X0VPR4</accession>
<name>X0VPR4_9ZZZZ</name>
<dbReference type="PANTHER" id="PTHR11846:SF0">
    <property type="entry name" value="ADENYLOSUCCINATE SYNTHETASE"/>
    <property type="match status" value="1"/>
</dbReference>
<dbReference type="GO" id="GO:0005737">
    <property type="term" value="C:cytoplasm"/>
    <property type="evidence" value="ECO:0007669"/>
    <property type="project" value="TreeGrafter"/>
</dbReference>
<proteinExistence type="inferred from homology"/>
<dbReference type="Pfam" id="PF00709">
    <property type="entry name" value="Adenylsucc_synt"/>
    <property type="match status" value="1"/>
</dbReference>
<dbReference type="InterPro" id="IPR001114">
    <property type="entry name" value="Adenylosuccinate_synthetase"/>
</dbReference>
<reference evidence="7" key="1">
    <citation type="journal article" date="2014" name="Front. Microbiol.">
        <title>High frequency of phylogenetically diverse reductive dehalogenase-homologous genes in deep subseafloor sedimentary metagenomes.</title>
        <authorList>
            <person name="Kawai M."/>
            <person name="Futagami T."/>
            <person name="Toyoda A."/>
            <person name="Takaki Y."/>
            <person name="Nishi S."/>
            <person name="Hori S."/>
            <person name="Arai W."/>
            <person name="Tsubouchi T."/>
            <person name="Morono Y."/>
            <person name="Uchiyama I."/>
            <person name="Ito T."/>
            <person name="Fujiyama A."/>
            <person name="Inagaki F."/>
            <person name="Takami H."/>
        </authorList>
    </citation>
    <scope>NUCLEOTIDE SEQUENCE</scope>
    <source>
        <strain evidence="7">Expedition CK06-06</strain>
    </source>
</reference>
<dbReference type="SUPFAM" id="SSF52540">
    <property type="entry name" value="P-loop containing nucleoside triphosphate hydrolases"/>
    <property type="match status" value="1"/>
</dbReference>
<dbReference type="HAMAP" id="MF_00011">
    <property type="entry name" value="Adenylosucc_synth"/>
    <property type="match status" value="1"/>
</dbReference>